<name>A0A2W5AFF9_9SPHN</name>
<accession>A0A2W5AFF9</accession>
<dbReference type="AlphaFoldDB" id="A0A2W5AFF9"/>
<organism evidence="1 2">
    <name type="scientific">Sphingomonas sanxanigenens</name>
    <dbReference type="NCBI Taxonomy" id="397260"/>
    <lineage>
        <taxon>Bacteria</taxon>
        <taxon>Pseudomonadati</taxon>
        <taxon>Pseudomonadota</taxon>
        <taxon>Alphaproteobacteria</taxon>
        <taxon>Sphingomonadales</taxon>
        <taxon>Sphingomonadaceae</taxon>
        <taxon>Sphingomonas</taxon>
    </lineage>
</organism>
<proteinExistence type="predicted"/>
<evidence type="ECO:0000313" key="1">
    <source>
        <dbReference type="EMBL" id="PZO92082.1"/>
    </source>
</evidence>
<sequence>MKMNVEVDCTPEEARRFLGLPDLTVVHDAYTAKMLETMEKGPTPELLETMMKSWAPMGEAGFKLWTQMFERIGGSTKG</sequence>
<dbReference type="Pfam" id="PF20099">
    <property type="entry name" value="DUF6489"/>
    <property type="match status" value="1"/>
</dbReference>
<dbReference type="EMBL" id="QFNN01000002">
    <property type="protein sequence ID" value="PZO92082.1"/>
    <property type="molecule type" value="Genomic_DNA"/>
</dbReference>
<protein>
    <submittedName>
        <fullName evidence="1">Uncharacterized protein</fullName>
    </submittedName>
</protein>
<dbReference type="Proteomes" id="UP000249066">
    <property type="component" value="Unassembled WGS sequence"/>
</dbReference>
<comment type="caution">
    <text evidence="1">The sequence shown here is derived from an EMBL/GenBank/DDBJ whole genome shotgun (WGS) entry which is preliminary data.</text>
</comment>
<dbReference type="InterPro" id="IPR045502">
    <property type="entry name" value="DUF6489"/>
</dbReference>
<gene>
    <name evidence="1" type="ORF">DI623_01125</name>
</gene>
<evidence type="ECO:0000313" key="2">
    <source>
        <dbReference type="Proteomes" id="UP000249066"/>
    </source>
</evidence>
<reference evidence="1 2" key="1">
    <citation type="submission" date="2017-08" db="EMBL/GenBank/DDBJ databases">
        <title>Infants hospitalized years apart are colonized by the same room-sourced microbial strains.</title>
        <authorList>
            <person name="Brooks B."/>
            <person name="Olm M.R."/>
            <person name="Firek B.A."/>
            <person name="Baker R."/>
            <person name="Thomas B.C."/>
            <person name="Morowitz M.J."/>
            <person name="Banfield J.F."/>
        </authorList>
    </citation>
    <scope>NUCLEOTIDE SEQUENCE [LARGE SCALE GENOMIC DNA]</scope>
    <source>
        <strain evidence="1">S2_018_000_R2_101</strain>
    </source>
</reference>